<sequence length="48" mass="6029">MYHYKYSKPYNTEGCKHERKHELYYENIIFHNMVRIESIIYTFGHLKC</sequence>
<protein>
    <submittedName>
        <fullName evidence="1">Uncharacterized protein</fullName>
    </submittedName>
</protein>
<proteinExistence type="predicted"/>
<evidence type="ECO:0000313" key="1">
    <source>
        <dbReference type="EMBL" id="QHS83365.1"/>
    </source>
</evidence>
<accession>A0A6C0AVU6</accession>
<dbReference type="EMBL" id="MN738753">
    <property type="protein sequence ID" value="QHS83365.1"/>
    <property type="molecule type" value="Genomic_DNA"/>
</dbReference>
<dbReference type="AlphaFoldDB" id="A0A6C0AVU6"/>
<name>A0A6C0AVU6_9ZZZZ</name>
<organism evidence="1">
    <name type="scientific">viral metagenome</name>
    <dbReference type="NCBI Taxonomy" id="1070528"/>
    <lineage>
        <taxon>unclassified sequences</taxon>
        <taxon>metagenomes</taxon>
        <taxon>organismal metagenomes</taxon>
    </lineage>
</organism>
<reference evidence="1" key="1">
    <citation type="journal article" date="2020" name="Nature">
        <title>Giant virus diversity and host interactions through global metagenomics.</title>
        <authorList>
            <person name="Schulz F."/>
            <person name="Roux S."/>
            <person name="Paez-Espino D."/>
            <person name="Jungbluth S."/>
            <person name="Walsh D.A."/>
            <person name="Denef V.J."/>
            <person name="McMahon K.D."/>
            <person name="Konstantinidis K.T."/>
            <person name="Eloe-Fadrosh E.A."/>
            <person name="Kyrpides N.C."/>
            <person name="Woyke T."/>
        </authorList>
    </citation>
    <scope>NUCLEOTIDE SEQUENCE</scope>
    <source>
        <strain evidence="1">GVMAG-S-ERX555943-30</strain>
    </source>
</reference>